<dbReference type="SMART" id="SM00862">
    <property type="entry name" value="Trans_reg_C"/>
    <property type="match status" value="1"/>
</dbReference>
<dbReference type="RefSeq" id="WP_151116692.1">
    <property type="nucleotide sequence ID" value="NZ_CP042582.1"/>
</dbReference>
<evidence type="ECO:0000256" key="8">
    <source>
        <dbReference type="ARBA" id="ARBA00067337"/>
    </source>
</evidence>
<dbReference type="Pfam" id="PF00072">
    <property type="entry name" value="Response_reg"/>
    <property type="match status" value="1"/>
</dbReference>
<comment type="subcellular location">
    <subcellularLocation>
        <location evidence="1">Cytoplasm</location>
    </subcellularLocation>
</comment>
<evidence type="ECO:0000256" key="2">
    <source>
        <dbReference type="ARBA" id="ARBA00022490"/>
    </source>
</evidence>
<feature type="domain" description="Response regulatory" evidence="11">
    <location>
        <begin position="6"/>
        <end position="119"/>
    </location>
</feature>
<organism evidence="13 14">
    <name type="scientific">Hypericibacter adhaerens</name>
    <dbReference type="NCBI Taxonomy" id="2602016"/>
    <lineage>
        <taxon>Bacteria</taxon>
        <taxon>Pseudomonadati</taxon>
        <taxon>Pseudomonadota</taxon>
        <taxon>Alphaproteobacteria</taxon>
        <taxon>Rhodospirillales</taxon>
        <taxon>Dongiaceae</taxon>
        <taxon>Hypericibacter</taxon>
    </lineage>
</organism>
<evidence type="ECO:0000256" key="10">
    <source>
        <dbReference type="PROSITE-ProRule" id="PRU01091"/>
    </source>
</evidence>
<proteinExistence type="predicted"/>
<evidence type="ECO:0000259" key="12">
    <source>
        <dbReference type="PROSITE" id="PS51755"/>
    </source>
</evidence>
<dbReference type="SUPFAM" id="SSF52172">
    <property type="entry name" value="CheY-like"/>
    <property type="match status" value="1"/>
</dbReference>
<dbReference type="CDD" id="cd00383">
    <property type="entry name" value="trans_reg_C"/>
    <property type="match status" value="1"/>
</dbReference>
<reference evidence="13 14" key="1">
    <citation type="submission" date="2019-08" db="EMBL/GenBank/DDBJ databases">
        <title>Hyperibacter terrae gen. nov., sp. nov. and Hyperibacter viscosus sp. nov., two new members in the family Rhodospirillaceae isolated from the rhizosphere of Hypericum perforatum.</title>
        <authorList>
            <person name="Noviana Z."/>
        </authorList>
    </citation>
    <scope>NUCLEOTIDE SEQUENCE [LARGE SCALE GENOMIC DNA]</scope>
    <source>
        <strain evidence="13 14">R5959</strain>
    </source>
</reference>
<dbReference type="AlphaFoldDB" id="A0A5J6MW51"/>
<dbReference type="InterPro" id="IPR001789">
    <property type="entry name" value="Sig_transdc_resp-reg_receiver"/>
</dbReference>
<dbReference type="GO" id="GO:0005829">
    <property type="term" value="C:cytosol"/>
    <property type="evidence" value="ECO:0007669"/>
    <property type="project" value="TreeGrafter"/>
</dbReference>
<dbReference type="SMART" id="SM00448">
    <property type="entry name" value="REC"/>
    <property type="match status" value="1"/>
</dbReference>
<dbReference type="Gene3D" id="3.40.50.2300">
    <property type="match status" value="1"/>
</dbReference>
<evidence type="ECO:0000313" key="14">
    <source>
        <dbReference type="Proteomes" id="UP000325797"/>
    </source>
</evidence>
<feature type="domain" description="OmpR/PhoB-type" evidence="12">
    <location>
        <begin position="136"/>
        <end position="236"/>
    </location>
</feature>
<keyword evidence="7" id="KW-0804">Transcription</keyword>
<dbReference type="InterPro" id="IPR011006">
    <property type="entry name" value="CheY-like_superfamily"/>
</dbReference>
<dbReference type="InterPro" id="IPR001867">
    <property type="entry name" value="OmpR/PhoB-type_DNA-bd"/>
</dbReference>
<dbReference type="InterPro" id="IPR036388">
    <property type="entry name" value="WH-like_DNA-bd_sf"/>
</dbReference>
<dbReference type="Proteomes" id="UP000325797">
    <property type="component" value="Chromosome"/>
</dbReference>
<dbReference type="Gene3D" id="6.10.250.690">
    <property type="match status" value="1"/>
</dbReference>
<evidence type="ECO:0000256" key="9">
    <source>
        <dbReference type="PROSITE-ProRule" id="PRU00169"/>
    </source>
</evidence>
<dbReference type="KEGG" id="hadh:FRZ61_17770"/>
<dbReference type="Gene3D" id="1.10.10.10">
    <property type="entry name" value="Winged helix-like DNA-binding domain superfamily/Winged helix DNA-binding domain"/>
    <property type="match status" value="1"/>
</dbReference>
<protein>
    <recommendedName>
        <fullName evidence="8">Regulatory protein VirG</fullName>
    </recommendedName>
</protein>
<evidence type="ECO:0000256" key="5">
    <source>
        <dbReference type="ARBA" id="ARBA00023015"/>
    </source>
</evidence>
<dbReference type="GO" id="GO:0006355">
    <property type="term" value="P:regulation of DNA-templated transcription"/>
    <property type="evidence" value="ECO:0007669"/>
    <property type="project" value="InterPro"/>
</dbReference>
<dbReference type="GO" id="GO:0000976">
    <property type="term" value="F:transcription cis-regulatory region binding"/>
    <property type="evidence" value="ECO:0007669"/>
    <property type="project" value="TreeGrafter"/>
</dbReference>
<dbReference type="OrthoDB" id="9784252at2"/>
<evidence type="ECO:0000256" key="1">
    <source>
        <dbReference type="ARBA" id="ARBA00004496"/>
    </source>
</evidence>
<accession>A0A5J6MW51</accession>
<dbReference type="PANTHER" id="PTHR48111">
    <property type="entry name" value="REGULATOR OF RPOS"/>
    <property type="match status" value="1"/>
</dbReference>
<dbReference type="InterPro" id="IPR016032">
    <property type="entry name" value="Sig_transdc_resp-reg_C-effctor"/>
</dbReference>
<dbReference type="GO" id="GO:0032993">
    <property type="term" value="C:protein-DNA complex"/>
    <property type="evidence" value="ECO:0007669"/>
    <property type="project" value="TreeGrafter"/>
</dbReference>
<feature type="DNA-binding region" description="OmpR/PhoB-type" evidence="10">
    <location>
        <begin position="136"/>
        <end position="236"/>
    </location>
</feature>
<dbReference type="GO" id="GO:0000156">
    <property type="term" value="F:phosphorelay response regulator activity"/>
    <property type="evidence" value="ECO:0007669"/>
    <property type="project" value="TreeGrafter"/>
</dbReference>
<evidence type="ECO:0000256" key="6">
    <source>
        <dbReference type="ARBA" id="ARBA00023125"/>
    </source>
</evidence>
<sequence length="240" mass="26876">MSERGSLLAVDDDPEVRATIRDYFEHCGFEVYVANDGEAMHKVLATRRIDLVLLDVNLPGADGLSLARELRSKQDIGIIILAGAGQVIDRIVGLEMGADDYVAKPFDPRELLARMKSVLRRKGKGSRPCVPQELHPEVVKMGNCTLDLAAHHLYDGNGEQVPLTSMEFDLLHAFVSHPDRVLSRSQLLELAHRNQGDVFDRSIDIRMARIRRKIEEDPENPQVLKTVRGAGYIYISGRKK</sequence>
<dbReference type="InterPro" id="IPR039420">
    <property type="entry name" value="WalR-like"/>
</dbReference>
<evidence type="ECO:0000256" key="3">
    <source>
        <dbReference type="ARBA" id="ARBA00022553"/>
    </source>
</evidence>
<feature type="modified residue" description="4-aspartylphosphate" evidence="9">
    <location>
        <position position="55"/>
    </location>
</feature>
<name>A0A5J6MW51_9PROT</name>
<dbReference type="Pfam" id="PF00486">
    <property type="entry name" value="Trans_reg_C"/>
    <property type="match status" value="1"/>
</dbReference>
<keyword evidence="5" id="KW-0805">Transcription regulation</keyword>
<dbReference type="SUPFAM" id="SSF46894">
    <property type="entry name" value="C-terminal effector domain of the bipartite response regulators"/>
    <property type="match status" value="1"/>
</dbReference>
<dbReference type="PROSITE" id="PS51755">
    <property type="entry name" value="OMPR_PHOB"/>
    <property type="match status" value="1"/>
</dbReference>
<dbReference type="EMBL" id="CP042582">
    <property type="protein sequence ID" value="QEX21848.1"/>
    <property type="molecule type" value="Genomic_DNA"/>
</dbReference>
<gene>
    <name evidence="13" type="primary">ompR</name>
    <name evidence="13" type="ORF">FRZ61_17770</name>
</gene>
<dbReference type="PROSITE" id="PS50110">
    <property type="entry name" value="RESPONSE_REGULATORY"/>
    <property type="match status" value="1"/>
</dbReference>
<keyword evidence="14" id="KW-1185">Reference proteome</keyword>
<evidence type="ECO:0000256" key="7">
    <source>
        <dbReference type="ARBA" id="ARBA00023163"/>
    </source>
</evidence>
<keyword evidence="2" id="KW-0963">Cytoplasm</keyword>
<evidence type="ECO:0000256" key="4">
    <source>
        <dbReference type="ARBA" id="ARBA00023012"/>
    </source>
</evidence>
<evidence type="ECO:0000259" key="11">
    <source>
        <dbReference type="PROSITE" id="PS50110"/>
    </source>
</evidence>
<evidence type="ECO:0000313" key="13">
    <source>
        <dbReference type="EMBL" id="QEX21848.1"/>
    </source>
</evidence>
<keyword evidence="3 9" id="KW-0597">Phosphoprotein</keyword>
<keyword evidence="6 10" id="KW-0238">DNA-binding</keyword>
<dbReference type="FunFam" id="1.10.10.10:FF:000099">
    <property type="entry name" value="Two-component system response regulator TorR"/>
    <property type="match status" value="1"/>
</dbReference>
<keyword evidence="4" id="KW-0902">Two-component regulatory system</keyword>
<dbReference type="PANTHER" id="PTHR48111:SF4">
    <property type="entry name" value="DNA-BINDING DUAL TRANSCRIPTIONAL REGULATOR OMPR"/>
    <property type="match status" value="1"/>
</dbReference>